<gene>
    <name evidence="1" type="ORF">IV73_GL000170</name>
</gene>
<name>A0A0R2JLK7_9LACO</name>
<dbReference type="STRING" id="1616.IV73_GL000170"/>
<proteinExistence type="predicted"/>
<accession>A0A0R2JLK7</accession>
<dbReference type="OrthoDB" id="8612906at2"/>
<dbReference type="EMBL" id="JQBP01000001">
    <property type="protein sequence ID" value="KRN75676.1"/>
    <property type="molecule type" value="Genomic_DNA"/>
</dbReference>
<dbReference type="AlphaFoldDB" id="A0A0R2JLK7"/>
<protein>
    <submittedName>
        <fullName evidence="1">Uncharacterized protein</fullName>
    </submittedName>
</protein>
<reference evidence="1 2" key="1">
    <citation type="journal article" date="2015" name="Genome Announc.">
        <title>Expanding the biotechnology potential of lactobacilli through comparative genomics of 213 strains and associated genera.</title>
        <authorList>
            <person name="Sun Z."/>
            <person name="Harris H.M."/>
            <person name="McCann A."/>
            <person name="Guo C."/>
            <person name="Argimon S."/>
            <person name="Zhang W."/>
            <person name="Yang X."/>
            <person name="Jeffery I.B."/>
            <person name="Cooney J.C."/>
            <person name="Kagawa T.F."/>
            <person name="Liu W."/>
            <person name="Song Y."/>
            <person name="Salvetti E."/>
            <person name="Wrobel A."/>
            <person name="Rasinkangas P."/>
            <person name="Parkhill J."/>
            <person name="Rea M.C."/>
            <person name="O'Sullivan O."/>
            <person name="Ritari J."/>
            <person name="Douillard F.P."/>
            <person name="Paul Ross R."/>
            <person name="Yang R."/>
            <person name="Briner A.E."/>
            <person name="Felis G.E."/>
            <person name="de Vos W.M."/>
            <person name="Barrangou R."/>
            <person name="Klaenhammer T.R."/>
            <person name="Caufield P.W."/>
            <person name="Cui Y."/>
            <person name="Zhang H."/>
            <person name="O'Toole P.W."/>
        </authorList>
    </citation>
    <scope>NUCLEOTIDE SEQUENCE [LARGE SCALE GENOMIC DNA]</scope>
    <source>
        <strain evidence="1 2">DSM 20593</strain>
    </source>
</reference>
<sequence>MEIGFNTTVESNFDLNEIISRMKSVEGKKVEAGVFGGFAEKKAMWNEYGTSRGIPARPFLRNSQYEHESEWSRQVGRDMVEVFRGSISGQAVGLKLGQKMADDIKATIDAGNFAALSASTIRRKGSSRPLIDTGDMRASITHKEY</sequence>
<organism evidence="1 2">
    <name type="scientific">Weissella kandleri</name>
    <dbReference type="NCBI Taxonomy" id="1616"/>
    <lineage>
        <taxon>Bacteria</taxon>
        <taxon>Bacillati</taxon>
        <taxon>Bacillota</taxon>
        <taxon>Bacilli</taxon>
        <taxon>Lactobacillales</taxon>
        <taxon>Lactobacillaceae</taxon>
        <taxon>Weissella</taxon>
    </lineage>
</organism>
<dbReference type="PATRIC" id="fig|1616.3.peg.176"/>
<evidence type="ECO:0000313" key="2">
    <source>
        <dbReference type="Proteomes" id="UP000051655"/>
    </source>
</evidence>
<dbReference type="RefSeq" id="WP_057753440.1">
    <property type="nucleotide sequence ID" value="NZ_JQBP01000001.1"/>
</dbReference>
<keyword evidence="2" id="KW-1185">Reference proteome</keyword>
<dbReference type="Proteomes" id="UP000051655">
    <property type="component" value="Unassembled WGS sequence"/>
</dbReference>
<comment type="caution">
    <text evidence="1">The sequence shown here is derived from an EMBL/GenBank/DDBJ whole genome shotgun (WGS) entry which is preliminary data.</text>
</comment>
<evidence type="ECO:0000313" key="1">
    <source>
        <dbReference type="EMBL" id="KRN75676.1"/>
    </source>
</evidence>